<reference evidence="6 7" key="1">
    <citation type="journal article" date="2015" name="Nature">
        <title>rRNA introns, odd ribosomes, and small enigmatic genomes across a large radiation of phyla.</title>
        <authorList>
            <person name="Brown C.T."/>
            <person name="Hug L.A."/>
            <person name="Thomas B.C."/>
            <person name="Sharon I."/>
            <person name="Castelle C.J."/>
            <person name="Singh A."/>
            <person name="Wilkins M.J."/>
            <person name="Williams K.H."/>
            <person name="Banfield J.F."/>
        </authorList>
    </citation>
    <scope>NUCLEOTIDE SEQUENCE [LARGE SCALE GENOMIC DNA]</scope>
</reference>
<dbReference type="PANTHER" id="PTHR42798:SF2">
    <property type="entry name" value="ABC TRANSPORTER ATP-BINDING PROTEIN MG467-RELATED"/>
    <property type="match status" value="1"/>
</dbReference>
<dbReference type="FunFam" id="3.40.50.300:FF:000032">
    <property type="entry name" value="Export ABC transporter ATP-binding protein"/>
    <property type="match status" value="1"/>
</dbReference>
<proteinExistence type="inferred from homology"/>
<dbReference type="InterPro" id="IPR003439">
    <property type="entry name" value="ABC_transporter-like_ATP-bd"/>
</dbReference>
<evidence type="ECO:0000256" key="4">
    <source>
        <dbReference type="ARBA" id="ARBA00022840"/>
    </source>
</evidence>
<dbReference type="Gene3D" id="3.40.50.300">
    <property type="entry name" value="P-loop containing nucleotide triphosphate hydrolases"/>
    <property type="match status" value="1"/>
</dbReference>
<keyword evidence="2" id="KW-0813">Transport</keyword>
<evidence type="ECO:0000256" key="2">
    <source>
        <dbReference type="ARBA" id="ARBA00022448"/>
    </source>
</evidence>
<dbReference type="STRING" id="1619100.UT34_C0001G0050"/>
<sequence>MENIIEVHNLTKRYKDAGAEVTALDNVSFKLPKGFDLAILGPSGSGKTTLLQLVGGLDKMTEGDVIINGQSLKKMSDKEVSEFRNKTMGFIFQMIYLQDYFTAKENIMLPMMVAGIRRKEAMEKADSLLEKVGLLHRANHLPRQLSGGEQQRVAVARALANDPQIIFADEPTGKLDKKNSEMVIETLESLSKENGMSVIIITHDENIAKRFSRIIKLENGKVKKDFNLNTK</sequence>
<dbReference type="InterPro" id="IPR017911">
    <property type="entry name" value="MacB-like_ATP-bd"/>
</dbReference>
<dbReference type="InterPro" id="IPR027417">
    <property type="entry name" value="P-loop_NTPase"/>
</dbReference>
<name>A0A0G0Q6G2_9BACT</name>
<comment type="caution">
    <text evidence="6">The sequence shown here is derived from an EMBL/GenBank/DDBJ whole genome shotgun (WGS) entry which is preliminary data.</text>
</comment>
<dbReference type="CDD" id="cd03255">
    <property type="entry name" value="ABC_MJ0796_LolCDE_FtsE"/>
    <property type="match status" value="1"/>
</dbReference>
<comment type="similarity">
    <text evidence="1">Belongs to the ABC transporter superfamily.</text>
</comment>
<evidence type="ECO:0000256" key="3">
    <source>
        <dbReference type="ARBA" id="ARBA00022741"/>
    </source>
</evidence>
<dbReference type="PROSITE" id="PS50893">
    <property type="entry name" value="ABC_TRANSPORTER_2"/>
    <property type="match status" value="1"/>
</dbReference>
<dbReference type="EMBL" id="LBWK01000001">
    <property type="protein sequence ID" value="KKR06010.1"/>
    <property type="molecule type" value="Genomic_DNA"/>
</dbReference>
<dbReference type="InterPro" id="IPR017871">
    <property type="entry name" value="ABC_transporter-like_CS"/>
</dbReference>
<dbReference type="SUPFAM" id="SSF52540">
    <property type="entry name" value="P-loop containing nucleoside triphosphate hydrolases"/>
    <property type="match status" value="1"/>
</dbReference>
<evidence type="ECO:0000313" key="6">
    <source>
        <dbReference type="EMBL" id="KKR06010.1"/>
    </source>
</evidence>
<feature type="domain" description="ABC transporter" evidence="5">
    <location>
        <begin position="5"/>
        <end position="231"/>
    </location>
</feature>
<keyword evidence="3" id="KW-0547">Nucleotide-binding</keyword>
<accession>A0A0G0Q6G2</accession>
<evidence type="ECO:0000256" key="1">
    <source>
        <dbReference type="ARBA" id="ARBA00005417"/>
    </source>
</evidence>
<dbReference type="GO" id="GO:0005524">
    <property type="term" value="F:ATP binding"/>
    <property type="evidence" value="ECO:0007669"/>
    <property type="project" value="UniProtKB-KW"/>
</dbReference>
<protein>
    <submittedName>
        <fullName evidence="6">ABC transporter-like protein</fullName>
    </submittedName>
</protein>
<evidence type="ECO:0000313" key="7">
    <source>
        <dbReference type="Proteomes" id="UP000034799"/>
    </source>
</evidence>
<keyword evidence="4" id="KW-0067">ATP-binding</keyword>
<dbReference type="AlphaFoldDB" id="A0A0G0Q6G2"/>
<dbReference type="Pfam" id="PF00005">
    <property type="entry name" value="ABC_tran"/>
    <property type="match status" value="1"/>
</dbReference>
<dbReference type="PANTHER" id="PTHR42798">
    <property type="entry name" value="LIPOPROTEIN-RELEASING SYSTEM ATP-BINDING PROTEIN LOLD"/>
    <property type="match status" value="1"/>
</dbReference>
<dbReference type="GO" id="GO:0022857">
    <property type="term" value="F:transmembrane transporter activity"/>
    <property type="evidence" value="ECO:0007669"/>
    <property type="project" value="UniProtKB-ARBA"/>
</dbReference>
<dbReference type="GO" id="GO:0016887">
    <property type="term" value="F:ATP hydrolysis activity"/>
    <property type="evidence" value="ECO:0007669"/>
    <property type="project" value="InterPro"/>
</dbReference>
<dbReference type="InterPro" id="IPR003593">
    <property type="entry name" value="AAA+_ATPase"/>
</dbReference>
<gene>
    <name evidence="6" type="ORF">UT34_C0001G0050</name>
</gene>
<dbReference type="PROSITE" id="PS00211">
    <property type="entry name" value="ABC_TRANSPORTER_1"/>
    <property type="match status" value="1"/>
</dbReference>
<dbReference type="Proteomes" id="UP000034799">
    <property type="component" value="Unassembled WGS sequence"/>
</dbReference>
<dbReference type="GO" id="GO:0098796">
    <property type="term" value="C:membrane protein complex"/>
    <property type="evidence" value="ECO:0007669"/>
    <property type="project" value="UniProtKB-ARBA"/>
</dbReference>
<dbReference type="SMART" id="SM00382">
    <property type="entry name" value="AAA"/>
    <property type="match status" value="1"/>
</dbReference>
<organism evidence="6 7">
    <name type="scientific">candidate division WS6 bacterium GW2011_GWF2_39_15</name>
    <dbReference type="NCBI Taxonomy" id="1619100"/>
    <lineage>
        <taxon>Bacteria</taxon>
        <taxon>Candidatus Dojkabacteria</taxon>
    </lineage>
</organism>
<evidence type="ECO:0000259" key="5">
    <source>
        <dbReference type="PROSITE" id="PS50893"/>
    </source>
</evidence>